<dbReference type="EMBL" id="WTPW01000131">
    <property type="protein sequence ID" value="KAF0543780.1"/>
    <property type="molecule type" value="Genomic_DNA"/>
</dbReference>
<evidence type="ECO:0000313" key="2">
    <source>
        <dbReference type="Proteomes" id="UP000439903"/>
    </source>
</evidence>
<proteinExistence type="predicted"/>
<gene>
    <name evidence="1" type="ORF">F8M41_003456</name>
</gene>
<comment type="caution">
    <text evidence="1">The sequence shown here is derived from an EMBL/GenBank/DDBJ whole genome shotgun (WGS) entry which is preliminary data.</text>
</comment>
<evidence type="ECO:0000313" key="1">
    <source>
        <dbReference type="EMBL" id="KAF0543780.1"/>
    </source>
</evidence>
<dbReference type="AlphaFoldDB" id="A0A8H4AY22"/>
<reference evidence="1 2" key="1">
    <citation type="journal article" date="2019" name="Environ. Microbiol.">
        <title>At the nexus of three kingdoms: the genome of the mycorrhizal fungus Gigaspora margarita provides insights into plant, endobacterial and fungal interactions.</title>
        <authorList>
            <person name="Venice F."/>
            <person name="Ghignone S."/>
            <person name="Salvioli di Fossalunga A."/>
            <person name="Amselem J."/>
            <person name="Novero M."/>
            <person name="Xianan X."/>
            <person name="Sedzielewska Toro K."/>
            <person name="Morin E."/>
            <person name="Lipzen A."/>
            <person name="Grigoriev I.V."/>
            <person name="Henrissat B."/>
            <person name="Martin F.M."/>
            <person name="Bonfante P."/>
        </authorList>
    </citation>
    <scope>NUCLEOTIDE SEQUENCE [LARGE SCALE GENOMIC DNA]</scope>
    <source>
        <strain evidence="1 2">BEG34</strain>
    </source>
</reference>
<dbReference type="Proteomes" id="UP000439903">
    <property type="component" value="Unassembled WGS sequence"/>
</dbReference>
<dbReference type="OrthoDB" id="10683263at2759"/>
<keyword evidence="2" id="KW-1185">Reference proteome</keyword>
<protein>
    <submittedName>
        <fullName evidence="1">Uncharacterized protein</fullName>
    </submittedName>
</protein>
<organism evidence="1 2">
    <name type="scientific">Gigaspora margarita</name>
    <dbReference type="NCBI Taxonomy" id="4874"/>
    <lineage>
        <taxon>Eukaryota</taxon>
        <taxon>Fungi</taxon>
        <taxon>Fungi incertae sedis</taxon>
        <taxon>Mucoromycota</taxon>
        <taxon>Glomeromycotina</taxon>
        <taxon>Glomeromycetes</taxon>
        <taxon>Diversisporales</taxon>
        <taxon>Gigasporaceae</taxon>
        <taxon>Gigaspora</taxon>
    </lineage>
</organism>
<sequence>MSKGGVQPIPSWNNKDEVIKRGRVALVKKENRLCIVDIIELVTSRHYKEYTKLKTKIGNEEEIFDNSEEDKKFAIFDNNIGALPDLIGIEFYLKKLIYILDAMFHDIELSKKSQMPIQEQIKGGKQEISPQDIKYKIYGPQSRERSNLREDYKHIFKEIMLFYRVRFDILIDKEERALVKEVQNANFFLMLEKTEELILE</sequence>
<name>A0A8H4AY22_GIGMA</name>
<accession>A0A8H4AY22</accession>